<dbReference type="InterPro" id="IPR050091">
    <property type="entry name" value="PKS_NRPS_Biosynth_Enz"/>
</dbReference>
<dbReference type="SMART" id="SM00823">
    <property type="entry name" value="PKS_PP"/>
    <property type="match status" value="1"/>
</dbReference>
<dbReference type="Pfam" id="PF02801">
    <property type="entry name" value="Ketoacyl-synt_C"/>
    <property type="match status" value="1"/>
</dbReference>
<keyword evidence="7" id="KW-0012">Acyltransferase</keyword>
<gene>
    <name evidence="11" type="ORF">ACS04_30895</name>
</gene>
<keyword evidence="2" id="KW-0596">Phosphopantetheine</keyword>
<reference evidence="11 12" key="1">
    <citation type="submission" date="2015-06" db="EMBL/GenBank/DDBJ databases">
        <title>Recapitulation of the evolution of biosynthetic gene clusters reveals hidden chemical diversity on bacterial genomes.</title>
        <authorList>
            <person name="Cruz-Morales P."/>
            <person name="Martinez-Guerrero C."/>
            <person name="Morales-Escalante M.A."/>
            <person name="Yanez-Guerra L.A."/>
            <person name="Kopp J.F."/>
            <person name="Feldmann J."/>
            <person name="Ramos-Aboites H.E."/>
            <person name="Barona-Gomez F."/>
        </authorList>
    </citation>
    <scope>NUCLEOTIDE SEQUENCE [LARGE SCALE GENOMIC DNA]</scope>
    <source>
        <strain evidence="11 12">ATCC 31245</strain>
    </source>
</reference>
<dbReference type="GO" id="GO:0031177">
    <property type="term" value="F:phosphopantetheine binding"/>
    <property type="evidence" value="ECO:0007669"/>
    <property type="project" value="InterPro"/>
</dbReference>
<dbReference type="SUPFAM" id="SSF52151">
    <property type="entry name" value="FabD/lysophospholipase-like"/>
    <property type="match status" value="1"/>
</dbReference>
<dbReference type="PROSITE" id="PS50075">
    <property type="entry name" value="CARRIER"/>
    <property type="match status" value="1"/>
</dbReference>
<dbReference type="PROSITE" id="PS00606">
    <property type="entry name" value="KS3_1"/>
    <property type="match status" value="1"/>
</dbReference>
<accession>A0A0J6XHM4</accession>
<dbReference type="InterPro" id="IPR018201">
    <property type="entry name" value="Ketoacyl_synth_AS"/>
</dbReference>
<evidence type="ECO:0000256" key="3">
    <source>
        <dbReference type="ARBA" id="ARBA00022553"/>
    </source>
</evidence>
<evidence type="ECO:0000256" key="5">
    <source>
        <dbReference type="ARBA" id="ARBA00023194"/>
    </source>
</evidence>
<feature type="domain" description="Carrier" evidence="9">
    <location>
        <begin position="1479"/>
        <end position="1554"/>
    </location>
</feature>
<dbReference type="InterPro" id="IPR036736">
    <property type="entry name" value="ACP-like_sf"/>
</dbReference>
<dbReference type="InterPro" id="IPR014031">
    <property type="entry name" value="Ketoacyl_synth_C"/>
</dbReference>
<dbReference type="Pfam" id="PF08659">
    <property type="entry name" value="KR"/>
    <property type="match status" value="1"/>
</dbReference>
<dbReference type="PANTHER" id="PTHR43775:SF51">
    <property type="entry name" value="INACTIVE PHENOLPHTHIOCEROL SYNTHESIS POLYKETIDE SYNTHASE TYPE I PKS1-RELATED"/>
    <property type="match status" value="1"/>
</dbReference>
<evidence type="ECO:0000256" key="8">
    <source>
        <dbReference type="SAM" id="Coils"/>
    </source>
</evidence>
<dbReference type="SUPFAM" id="SSF55048">
    <property type="entry name" value="Probable ACP-binding domain of malonyl-CoA ACP transacylase"/>
    <property type="match status" value="1"/>
</dbReference>
<dbReference type="PATRIC" id="fig|66430.4.peg.2508"/>
<dbReference type="PROSITE" id="PS52004">
    <property type="entry name" value="KS3_2"/>
    <property type="match status" value="1"/>
</dbReference>
<dbReference type="GO" id="GO:0033068">
    <property type="term" value="P:macrolide biosynthetic process"/>
    <property type="evidence" value="ECO:0007669"/>
    <property type="project" value="UniProtKB-ARBA"/>
</dbReference>
<organism evidence="11 12">
    <name type="scientific">Streptomyces roseus</name>
    <dbReference type="NCBI Taxonomy" id="66430"/>
    <lineage>
        <taxon>Bacteria</taxon>
        <taxon>Bacillati</taxon>
        <taxon>Actinomycetota</taxon>
        <taxon>Actinomycetes</taxon>
        <taxon>Kitasatosporales</taxon>
        <taxon>Streptomycetaceae</taxon>
        <taxon>Streptomyces</taxon>
    </lineage>
</organism>
<dbReference type="PANTHER" id="PTHR43775">
    <property type="entry name" value="FATTY ACID SYNTHASE"/>
    <property type="match status" value="1"/>
</dbReference>
<dbReference type="Pfam" id="PF00109">
    <property type="entry name" value="ketoacyl-synt"/>
    <property type="match status" value="1"/>
</dbReference>
<dbReference type="OrthoDB" id="9778690at2"/>
<dbReference type="Gene3D" id="3.40.50.720">
    <property type="entry name" value="NAD(P)-binding Rossmann-like Domain"/>
    <property type="match status" value="1"/>
</dbReference>
<dbReference type="InterPro" id="IPR032821">
    <property type="entry name" value="PKS_assoc"/>
</dbReference>
<dbReference type="SUPFAM" id="SSF101173">
    <property type="entry name" value="Docking domain B of the erythromycin polyketide synthase (DEBS)"/>
    <property type="match status" value="1"/>
</dbReference>
<keyword evidence="8" id="KW-0175">Coiled coil</keyword>
<comment type="caution">
    <text evidence="11">The sequence shown here is derived from an EMBL/GenBank/DDBJ whole genome shotgun (WGS) entry which is preliminary data.</text>
</comment>
<protein>
    <submittedName>
        <fullName evidence="11">6-deoxyerythronolide-B synthase</fullName>
    </submittedName>
</protein>
<evidence type="ECO:0000313" key="12">
    <source>
        <dbReference type="Proteomes" id="UP000035932"/>
    </source>
</evidence>
<dbReference type="Gene3D" id="3.40.47.10">
    <property type="match status" value="1"/>
</dbReference>
<dbReference type="Pfam" id="PF00550">
    <property type="entry name" value="PP-binding"/>
    <property type="match status" value="1"/>
</dbReference>
<evidence type="ECO:0000259" key="9">
    <source>
        <dbReference type="PROSITE" id="PS50075"/>
    </source>
</evidence>
<dbReference type="SUPFAM" id="SSF53901">
    <property type="entry name" value="Thiolase-like"/>
    <property type="match status" value="1"/>
</dbReference>
<dbReference type="SUPFAM" id="SSF51735">
    <property type="entry name" value="NAD(P)-binding Rossmann-fold domains"/>
    <property type="match status" value="2"/>
</dbReference>
<evidence type="ECO:0000259" key="10">
    <source>
        <dbReference type="PROSITE" id="PS52004"/>
    </source>
</evidence>
<dbReference type="InterPro" id="IPR014030">
    <property type="entry name" value="Ketoacyl_synth_N"/>
</dbReference>
<dbReference type="STRING" id="66430.ACS04_30895"/>
<dbReference type="InterPro" id="IPR016035">
    <property type="entry name" value="Acyl_Trfase/lysoPLipase"/>
</dbReference>
<dbReference type="Proteomes" id="UP000035932">
    <property type="component" value="Unassembled WGS sequence"/>
</dbReference>
<dbReference type="SMART" id="SM00825">
    <property type="entry name" value="PKS_KS"/>
    <property type="match status" value="1"/>
</dbReference>
<dbReference type="InterPro" id="IPR009081">
    <property type="entry name" value="PP-bd_ACP"/>
</dbReference>
<dbReference type="RefSeq" id="WP_048480122.1">
    <property type="nucleotide sequence ID" value="NZ_LFML01000149.1"/>
</dbReference>
<evidence type="ECO:0000256" key="4">
    <source>
        <dbReference type="ARBA" id="ARBA00022679"/>
    </source>
</evidence>
<evidence type="ECO:0000256" key="6">
    <source>
        <dbReference type="ARBA" id="ARBA00023268"/>
    </source>
</evidence>
<dbReference type="Gene3D" id="1.10.1200.10">
    <property type="entry name" value="ACP-like"/>
    <property type="match status" value="1"/>
</dbReference>
<comment type="cofactor">
    <cofactor evidence="1">
        <name>pantetheine 4'-phosphate</name>
        <dbReference type="ChEBI" id="CHEBI:47942"/>
    </cofactor>
</comment>
<dbReference type="InterPro" id="IPR020841">
    <property type="entry name" value="PKS_Beta-ketoAc_synthase_dom"/>
</dbReference>
<dbReference type="SMART" id="SM00822">
    <property type="entry name" value="PKS_KR"/>
    <property type="match status" value="1"/>
</dbReference>
<dbReference type="GO" id="GO:0004315">
    <property type="term" value="F:3-oxoacyl-[acyl-carrier-protein] synthase activity"/>
    <property type="evidence" value="ECO:0007669"/>
    <property type="project" value="InterPro"/>
</dbReference>
<dbReference type="InterPro" id="IPR016036">
    <property type="entry name" value="Malonyl_transacylase_ACP-bd"/>
</dbReference>
<keyword evidence="5" id="KW-0045">Antibiotic biosynthesis</keyword>
<proteinExistence type="predicted"/>
<dbReference type="Gene3D" id="6.10.140.1830">
    <property type="match status" value="1"/>
</dbReference>
<dbReference type="InterPro" id="IPR006162">
    <property type="entry name" value="Ppantetheine_attach_site"/>
</dbReference>
<dbReference type="GO" id="GO:0006633">
    <property type="term" value="P:fatty acid biosynthetic process"/>
    <property type="evidence" value="ECO:0007669"/>
    <property type="project" value="InterPro"/>
</dbReference>
<dbReference type="InterPro" id="IPR020806">
    <property type="entry name" value="PKS_PP-bd"/>
</dbReference>
<dbReference type="CDD" id="cd00833">
    <property type="entry name" value="PKS"/>
    <property type="match status" value="1"/>
</dbReference>
<dbReference type="SUPFAM" id="SSF47336">
    <property type="entry name" value="ACP-like"/>
    <property type="match status" value="1"/>
</dbReference>
<dbReference type="Pfam" id="PF08990">
    <property type="entry name" value="Docking"/>
    <property type="match status" value="1"/>
</dbReference>
<dbReference type="FunFam" id="3.40.47.10:FF:000019">
    <property type="entry name" value="Polyketide synthase type I"/>
    <property type="match status" value="1"/>
</dbReference>
<evidence type="ECO:0000256" key="1">
    <source>
        <dbReference type="ARBA" id="ARBA00001957"/>
    </source>
</evidence>
<dbReference type="Pfam" id="PF16197">
    <property type="entry name" value="KAsynt_C_assoc"/>
    <property type="match status" value="1"/>
</dbReference>
<name>A0A0J6XHM4_9ACTN</name>
<evidence type="ECO:0000313" key="11">
    <source>
        <dbReference type="EMBL" id="KMO94148.1"/>
    </source>
</evidence>
<dbReference type="SMART" id="SM00827">
    <property type="entry name" value="PKS_AT"/>
    <property type="match status" value="1"/>
</dbReference>
<dbReference type="Gene3D" id="3.30.70.3290">
    <property type="match status" value="1"/>
</dbReference>
<dbReference type="InterPro" id="IPR014043">
    <property type="entry name" value="Acyl_transferase_dom"/>
</dbReference>
<evidence type="ECO:0000256" key="2">
    <source>
        <dbReference type="ARBA" id="ARBA00022450"/>
    </source>
</evidence>
<keyword evidence="4" id="KW-0808">Transferase</keyword>
<keyword evidence="3" id="KW-0597">Phosphoprotein</keyword>
<dbReference type="InterPro" id="IPR015083">
    <property type="entry name" value="NorB/c/GfsB-D-like_docking"/>
</dbReference>
<dbReference type="FunFam" id="1.10.1200.10:FF:000007">
    <property type="entry name" value="Probable polyketide synthase pks17"/>
    <property type="match status" value="1"/>
</dbReference>
<evidence type="ECO:0000256" key="7">
    <source>
        <dbReference type="ARBA" id="ARBA00023315"/>
    </source>
</evidence>
<sequence>MPDQDKLRDYLKRATADLQSAKRRLREAEAREHEPIAIVGMACRYPGGIGSPEDLWDLVASGGDGITGFPLNRGWDVDGLYDPEPGTPGKSYAREGGFLHDADRFDADFFKISPKEARETDPQQRLLLETSWEALERATIDPHSLRGSRTGVYAGVVYHDYPSDGGIGGLGSIASGRIAYTLGLEGPAVTVDTACSSSLVALHWAVKALRAGECSLALAGGVTVMATPTSFVGFSQERGLAPDGRCKSFAAAADGTGWGEGAGMLVVERLSDARRNGHPVLAVIRGSAVNQDGASNGITAPNGPSQQRLIEQTLAGAQLTADQVDAVEAHGTGTTLGDPIEAQALLATYGKGRPADKPLWLGSIKSNIGHAQAAAGVGGIIKMVQAIRHGVLPKTLHVDEPSPKVDWSAGNIRLLTEAVDWPETGEPRRAAVSAFGLSGTNAHVIIEAAPAEEAPEGAQAPEAQAPEALAPALLPLSAKTADALRAQAANLLDHLSALDAAGDEAPVRDLGHSLALTRAALEHRAVLLAADREELVRGLTALAEGDVPGDAARAVAEPDVRTAFLFSGQGAQRLGMGRELHAAFPVFAAALDEAAAALDAHLDTPLKGVMWGDDEQALNSTAYAQPALFAVESALFRLVRSWGLRPDVLAGHSIGEVAAAHAAGVLDLADAARLVAARGRLMQALPAGGAMAAIQATEEEVRPHLTDGVGIAAVNGPRAVVVSGEQDTVRAIAAHFGQDGRKTKELRVSHAFHSPLMDPMLEEFRAVAQSVTWNEARIPVVSNLTGRPAGDGELQSADYWVRHVREAVRFSDALRAIEADGVRVLLELGPDAALTPMAADSLTAEAGAVVAPALRRGRDEERTLLAAVAQAYARGAALDWPALFAARPAARPARRLALPTYAFQHRSFWADAVPATPGLLAAARGGAGGAADPADTAFWESVEHADVDALAGRLEIAAEPLHEVLPALSKWRRRHQDAYTLDSWRYRVVWQPAPEALPAPVLTGTWLVAVSPQHAADPRVAAVLAALADSGAAPETVEVDGEDRGALAEALGGRTAAGVLSLLSLDERPHPAHPGLTRGLAATVTLVQAHGDAGLSAPLWLATDGAAAVAGSHEVASLAQTPLWGLAGALALDLPQTWGGIVDLPAALDPAAARQLCSLLTGTSGEDAVALRPQGVFVRRLVRAPLAGQEPRRTWQPRGTVLITGGTGGLGAHVARTFAAEGAGHLLLTSRRGRAAAGMDELEAELTALGARVSIEACDVTDRASLARVLDSVPEDQPLTAVVHAAGAMQRIAPLHDLSLEEFAEVGHAKVAGALLLDELLADRPLDAFVLFSSGAAVWGSAGQSAYAAANAHLDGLAHRRRAQGRTVTSVAWSSWDGGMVDAELGAMMRRIGAPAMRPSIAVGALRQVVEHDESHLVVAEFDWERFVPTYTLARPRPLLNALPEVRAVFEGAAGGAAAGGGSALVASLAGKPEAEQTRALLDLVRGKVAALLGYDSPAELEPTRAFEDLGFDSVAAVELRARLSEATGANLPSTMVFDYATPAALAAFLRTELFQDGDGGPADVLTELDRFEELAASLDIEQIRSSRITSRLQALVGRLTDLQGTGEMVRDQLESASADDVFAFIDRELGLA</sequence>
<dbReference type="PROSITE" id="PS00012">
    <property type="entry name" value="PHOSPHOPANTETHEINE"/>
    <property type="match status" value="1"/>
</dbReference>
<keyword evidence="12" id="KW-1185">Reference proteome</keyword>
<dbReference type="Gene3D" id="3.40.366.10">
    <property type="entry name" value="Malonyl-Coenzyme A Acyl Carrier Protein, domain 2"/>
    <property type="match status" value="1"/>
</dbReference>
<dbReference type="SMART" id="SM01294">
    <property type="entry name" value="PKS_PP_betabranch"/>
    <property type="match status" value="1"/>
</dbReference>
<dbReference type="CDD" id="cd08952">
    <property type="entry name" value="KR_1_SDR_x"/>
    <property type="match status" value="1"/>
</dbReference>
<dbReference type="GO" id="GO:0004312">
    <property type="term" value="F:fatty acid synthase activity"/>
    <property type="evidence" value="ECO:0007669"/>
    <property type="project" value="TreeGrafter"/>
</dbReference>
<feature type="coiled-coil region" evidence="8">
    <location>
        <begin position="4"/>
        <end position="31"/>
    </location>
</feature>
<dbReference type="Pfam" id="PF00698">
    <property type="entry name" value="Acyl_transf_1"/>
    <property type="match status" value="1"/>
</dbReference>
<feature type="domain" description="Ketosynthase family 3 (KS3)" evidence="10">
    <location>
        <begin position="33"/>
        <end position="448"/>
    </location>
</feature>
<dbReference type="InterPro" id="IPR016039">
    <property type="entry name" value="Thiolase-like"/>
</dbReference>
<dbReference type="NCBIfam" id="NF045894">
    <property type="entry name" value="PKS_plus_SDR"/>
    <property type="match status" value="1"/>
</dbReference>
<dbReference type="EMBL" id="LFML01000149">
    <property type="protein sequence ID" value="KMO94148.1"/>
    <property type="molecule type" value="Genomic_DNA"/>
</dbReference>
<dbReference type="FunFam" id="3.40.366.10:FF:000002">
    <property type="entry name" value="Probable polyketide synthase 2"/>
    <property type="match status" value="1"/>
</dbReference>
<dbReference type="Pfam" id="PF18369">
    <property type="entry name" value="PKS_DE"/>
    <property type="match status" value="1"/>
</dbReference>
<dbReference type="InterPro" id="IPR036299">
    <property type="entry name" value="Polyketide_synth_docking_sf"/>
</dbReference>
<dbReference type="InterPro" id="IPR013968">
    <property type="entry name" value="PKS_KR"/>
</dbReference>
<keyword evidence="6" id="KW-0511">Multifunctional enzyme</keyword>
<dbReference type="InterPro" id="IPR041618">
    <property type="entry name" value="PKS_DE"/>
</dbReference>
<dbReference type="InterPro" id="IPR057326">
    <property type="entry name" value="KR_dom"/>
</dbReference>
<dbReference type="InterPro" id="IPR036291">
    <property type="entry name" value="NAD(P)-bd_dom_sf"/>
</dbReference>
<dbReference type="InterPro" id="IPR001227">
    <property type="entry name" value="Ac_transferase_dom_sf"/>
</dbReference>